<accession>A0ABY1R3C5</accession>
<dbReference type="Gene3D" id="3.40.1660.10">
    <property type="entry name" value="EreA-like (biosynthetic domain)"/>
    <property type="match status" value="2"/>
</dbReference>
<reference evidence="1 2" key="1">
    <citation type="submission" date="2017-05" db="EMBL/GenBank/DDBJ databases">
        <authorList>
            <person name="Varghese N."/>
            <person name="Submissions S."/>
        </authorList>
    </citation>
    <scope>NUCLEOTIDE SEQUENCE [LARGE SCALE GENOMIC DNA]</scope>
    <source>
        <strain evidence="1 2">DSM 18015</strain>
    </source>
</reference>
<gene>
    <name evidence="1" type="ORF">SAMN05421679_105263</name>
</gene>
<dbReference type="Proteomes" id="UP001158050">
    <property type="component" value="Unassembled WGS sequence"/>
</dbReference>
<evidence type="ECO:0000313" key="2">
    <source>
        <dbReference type="Proteomes" id="UP001158050"/>
    </source>
</evidence>
<dbReference type="EMBL" id="FXUO01000005">
    <property type="protein sequence ID" value="SMP94158.1"/>
    <property type="molecule type" value="Genomic_DNA"/>
</dbReference>
<protein>
    <submittedName>
        <fullName evidence="1">Erythromycin esterase homolog</fullName>
    </submittedName>
</protein>
<evidence type="ECO:0000313" key="1">
    <source>
        <dbReference type="EMBL" id="SMP94158.1"/>
    </source>
</evidence>
<sequence length="433" mass="49374">MLMLVVPVLNFAQSKVTDFSKLYLDDLYNNSSKIGSRSPDDTNFDDLEAIGKSIGDARIVLLGEPSHGDGGAISMKTRLVKYLHEKKQFDVLLFEADLYSIMFDVANLKDPSGIVASSKENIYTCWSESAVSQDLWKYYTRELTGNNPLKIGGFDPRHAGKFAKTKLIGNLTELAKTTGHDTESKTYRSFIKDLEYILQNEFRSKKDSVNAGNFHSEINNIEEAVMFNDKENKLRQIWLIEINNIRNLFDMLIEGKNRDILMAKNFIFLAKHVFPDQKIMVWSHNNHNVLDVNTYASFDKDFAKNWYDNNTYEGFTYFGSDIFRTFGDQIYSLAITSGTGNFSPKFFGNDYFHADFTKTAKVPKSGEGSLEWYLNKKKSNVLFIPLPKQQGKPSGYPWFSARLLDLGFEAKMDYTSAFNGIIYVNKTVDLNGQ</sequence>
<dbReference type="PANTHER" id="PTHR31299">
    <property type="entry name" value="ESTERASE, PUTATIVE (AFU_ORTHOLOGUE AFUA_1G05850)-RELATED"/>
    <property type="match status" value="1"/>
</dbReference>
<proteinExistence type="predicted"/>
<dbReference type="SUPFAM" id="SSF159501">
    <property type="entry name" value="EreA/ChaN-like"/>
    <property type="match status" value="1"/>
</dbReference>
<dbReference type="InterPro" id="IPR052036">
    <property type="entry name" value="Hydrolase/PRTase-associated"/>
</dbReference>
<dbReference type="CDD" id="cd14728">
    <property type="entry name" value="Ere-like"/>
    <property type="match status" value="1"/>
</dbReference>
<keyword evidence="2" id="KW-1185">Reference proteome</keyword>
<dbReference type="PANTHER" id="PTHR31299:SF0">
    <property type="entry name" value="ESTERASE, PUTATIVE (AFU_ORTHOLOGUE AFUA_1G05850)-RELATED"/>
    <property type="match status" value="1"/>
</dbReference>
<name>A0ABY1R3C5_9FLAO</name>
<dbReference type="InterPro" id="IPR007815">
    <property type="entry name" value="Emycin_Estase"/>
</dbReference>
<comment type="caution">
    <text evidence="1">The sequence shown here is derived from an EMBL/GenBank/DDBJ whole genome shotgun (WGS) entry which is preliminary data.</text>
</comment>
<organism evidence="1 2">
    <name type="scientific">Epilithonimonas pallida</name>
    <dbReference type="NCBI Taxonomy" id="373671"/>
    <lineage>
        <taxon>Bacteria</taxon>
        <taxon>Pseudomonadati</taxon>
        <taxon>Bacteroidota</taxon>
        <taxon>Flavobacteriia</taxon>
        <taxon>Flavobacteriales</taxon>
        <taxon>Weeksellaceae</taxon>
        <taxon>Chryseobacterium group</taxon>
        <taxon>Epilithonimonas</taxon>
    </lineage>
</organism>
<dbReference type="Pfam" id="PF05139">
    <property type="entry name" value="Erythro_esteras"/>
    <property type="match status" value="1"/>
</dbReference>